<accession>A0ABZ3FEW2</accession>
<evidence type="ECO:0000256" key="2">
    <source>
        <dbReference type="ARBA" id="ARBA00023015"/>
    </source>
</evidence>
<dbReference type="PANTHER" id="PTHR30204:SF69">
    <property type="entry name" value="MERR-FAMILY TRANSCRIPTIONAL REGULATOR"/>
    <property type="match status" value="1"/>
</dbReference>
<dbReference type="Proteomes" id="UP001477947">
    <property type="component" value="Chromosome"/>
</dbReference>
<sequence length="52" mass="6203">MEWKMTVGQVSRLFNTTAETLGHYDRIGLLKPIINEDNGYRYYSIKDLFKLY</sequence>
<evidence type="ECO:0000256" key="1">
    <source>
        <dbReference type="ARBA" id="ARBA00022491"/>
    </source>
</evidence>
<dbReference type="InterPro" id="IPR009061">
    <property type="entry name" value="DNA-bd_dom_put_sf"/>
</dbReference>
<organism evidence="6 7">
    <name type="scientific">Terrisporobacter petrolearius</name>
    <dbReference type="NCBI Taxonomy" id="1460447"/>
    <lineage>
        <taxon>Bacteria</taxon>
        <taxon>Bacillati</taxon>
        <taxon>Bacillota</taxon>
        <taxon>Clostridia</taxon>
        <taxon>Peptostreptococcales</taxon>
        <taxon>Peptostreptococcaceae</taxon>
        <taxon>Terrisporobacter</taxon>
    </lineage>
</organism>
<evidence type="ECO:0000259" key="5">
    <source>
        <dbReference type="PROSITE" id="PS50937"/>
    </source>
</evidence>
<dbReference type="PANTHER" id="PTHR30204">
    <property type="entry name" value="REDOX-CYCLING DRUG-SENSING TRANSCRIPTIONAL ACTIVATOR SOXR"/>
    <property type="match status" value="1"/>
</dbReference>
<keyword evidence="7" id="KW-1185">Reference proteome</keyword>
<dbReference type="EMBL" id="CP154622">
    <property type="protein sequence ID" value="XAM42342.1"/>
    <property type="molecule type" value="Genomic_DNA"/>
</dbReference>
<keyword evidence="1" id="KW-0678">Repressor</keyword>
<dbReference type="Gene3D" id="1.10.1660.10">
    <property type="match status" value="1"/>
</dbReference>
<feature type="domain" description="HTH merR-type" evidence="5">
    <location>
        <begin position="4"/>
        <end position="52"/>
    </location>
</feature>
<name>A0ABZ3FEW2_9FIRM</name>
<dbReference type="InterPro" id="IPR000551">
    <property type="entry name" value="MerR-type_HTH_dom"/>
</dbReference>
<keyword evidence="3" id="KW-0238">DNA-binding</keyword>
<dbReference type="SMART" id="SM00422">
    <property type="entry name" value="HTH_MERR"/>
    <property type="match status" value="1"/>
</dbReference>
<evidence type="ECO:0000256" key="4">
    <source>
        <dbReference type="ARBA" id="ARBA00023163"/>
    </source>
</evidence>
<dbReference type="SUPFAM" id="SSF46955">
    <property type="entry name" value="Putative DNA-binding domain"/>
    <property type="match status" value="1"/>
</dbReference>
<dbReference type="Pfam" id="PF00376">
    <property type="entry name" value="MerR"/>
    <property type="match status" value="1"/>
</dbReference>
<keyword evidence="2" id="KW-0805">Transcription regulation</keyword>
<reference evidence="6 7" key="1">
    <citation type="submission" date="2024-04" db="EMBL/GenBank/DDBJ databases">
        <title>Isolation and characterization of novel acetogenic strains of the genera Terrisporobacter and Acetoanaerobium.</title>
        <authorList>
            <person name="Boeer T."/>
            <person name="Schueler M.A."/>
            <person name="Lueschen A."/>
            <person name="Eysell L."/>
            <person name="Droege J."/>
            <person name="Heinemann M."/>
            <person name="Engelhardt L."/>
            <person name="Basen M."/>
            <person name="Daniel R."/>
        </authorList>
    </citation>
    <scope>NUCLEOTIDE SEQUENCE [LARGE SCALE GENOMIC DNA]</scope>
    <source>
        <strain evidence="6 7">ELB</strain>
    </source>
</reference>
<dbReference type="PROSITE" id="PS50937">
    <property type="entry name" value="HTH_MERR_2"/>
    <property type="match status" value="1"/>
</dbReference>
<evidence type="ECO:0000313" key="7">
    <source>
        <dbReference type="Proteomes" id="UP001477947"/>
    </source>
</evidence>
<dbReference type="InterPro" id="IPR047057">
    <property type="entry name" value="MerR_fam"/>
</dbReference>
<evidence type="ECO:0000313" key="6">
    <source>
        <dbReference type="EMBL" id="XAM42342.1"/>
    </source>
</evidence>
<dbReference type="RefSeq" id="WP_343337659.1">
    <property type="nucleotide sequence ID" value="NZ_CP154622.1"/>
</dbReference>
<gene>
    <name evidence="6" type="ORF">TPELB_26550</name>
</gene>
<proteinExistence type="predicted"/>
<protein>
    <recommendedName>
        <fullName evidence="5">HTH merR-type domain-containing protein</fullName>
    </recommendedName>
</protein>
<evidence type="ECO:0000256" key="3">
    <source>
        <dbReference type="ARBA" id="ARBA00023125"/>
    </source>
</evidence>
<keyword evidence="4" id="KW-0804">Transcription</keyword>